<dbReference type="FunFam" id="3.40.309.10:FF:000003">
    <property type="entry name" value="Aldehyde dehydrogenase"/>
    <property type="match status" value="1"/>
</dbReference>
<dbReference type="GO" id="GO:0005737">
    <property type="term" value="C:cytoplasm"/>
    <property type="evidence" value="ECO:0007669"/>
    <property type="project" value="TreeGrafter"/>
</dbReference>
<evidence type="ECO:0000313" key="9">
    <source>
        <dbReference type="RefSeq" id="XP_054826054.1"/>
    </source>
</evidence>
<feature type="compositionally biased region" description="Polar residues" evidence="6">
    <location>
        <begin position="28"/>
        <end position="45"/>
    </location>
</feature>
<evidence type="ECO:0000256" key="4">
    <source>
        <dbReference type="PROSITE-ProRule" id="PRU10007"/>
    </source>
</evidence>
<keyword evidence="3" id="KW-0520">NAD</keyword>
<dbReference type="PANTHER" id="PTHR43570">
    <property type="entry name" value="ALDEHYDE DEHYDROGENASE"/>
    <property type="match status" value="1"/>
</dbReference>
<feature type="domain" description="Aldehyde dehydrogenase" evidence="7">
    <location>
        <begin position="173"/>
        <end position="578"/>
    </location>
</feature>
<feature type="compositionally biased region" description="Polar residues" evidence="6">
    <location>
        <begin position="60"/>
        <end position="73"/>
    </location>
</feature>
<dbReference type="PROSITE" id="PS00687">
    <property type="entry name" value="ALDEHYDE_DEHYDR_GLU"/>
    <property type="match status" value="1"/>
</dbReference>
<dbReference type="GO" id="GO:0006081">
    <property type="term" value="P:aldehyde metabolic process"/>
    <property type="evidence" value="ECO:0007669"/>
    <property type="project" value="InterPro"/>
</dbReference>
<feature type="region of interest" description="Disordered" evidence="6">
    <location>
        <begin position="1"/>
        <end position="154"/>
    </location>
</feature>
<evidence type="ECO:0000256" key="3">
    <source>
        <dbReference type="ARBA" id="ARBA00023027"/>
    </source>
</evidence>
<dbReference type="FunFam" id="3.40.605.10:FF:000004">
    <property type="entry name" value="Aldehyde dehydrogenase"/>
    <property type="match status" value="1"/>
</dbReference>
<dbReference type="Pfam" id="PF00171">
    <property type="entry name" value="Aldedh"/>
    <property type="match status" value="1"/>
</dbReference>
<keyword evidence="8" id="KW-1185">Reference proteome</keyword>
<dbReference type="InterPro" id="IPR029510">
    <property type="entry name" value="Ald_DH_CS_GLU"/>
</dbReference>
<keyword evidence="2 5" id="KW-0560">Oxidoreductase</keyword>
<dbReference type="GO" id="GO:0004029">
    <property type="term" value="F:aldehyde dehydrogenase (NAD+) activity"/>
    <property type="evidence" value="ECO:0007669"/>
    <property type="project" value="TreeGrafter"/>
</dbReference>
<evidence type="ECO:0000256" key="6">
    <source>
        <dbReference type="SAM" id="MobiDB-lite"/>
    </source>
</evidence>
<evidence type="ECO:0000256" key="1">
    <source>
        <dbReference type="ARBA" id="ARBA00009986"/>
    </source>
</evidence>
<comment type="similarity">
    <text evidence="1 5">Belongs to the aldehyde dehydrogenase family.</text>
</comment>
<name>A0AA97KN50_EUBMA</name>
<feature type="compositionally biased region" description="Basic and acidic residues" evidence="6">
    <location>
        <begin position="108"/>
        <end position="119"/>
    </location>
</feature>
<dbReference type="InterPro" id="IPR016161">
    <property type="entry name" value="Ald_DH/histidinol_DH"/>
</dbReference>
<dbReference type="InterPro" id="IPR012394">
    <property type="entry name" value="Aldehyde_DH_NAD(P)"/>
</dbReference>
<dbReference type="Gene3D" id="3.40.605.10">
    <property type="entry name" value="Aldehyde Dehydrogenase, Chain A, domain 1"/>
    <property type="match status" value="1"/>
</dbReference>
<evidence type="ECO:0000256" key="5">
    <source>
        <dbReference type="RuleBase" id="RU003345"/>
    </source>
</evidence>
<evidence type="ECO:0000259" key="7">
    <source>
        <dbReference type="Pfam" id="PF00171"/>
    </source>
</evidence>
<dbReference type="InterPro" id="IPR016163">
    <property type="entry name" value="Ald_DH_C"/>
</dbReference>
<evidence type="ECO:0000256" key="2">
    <source>
        <dbReference type="ARBA" id="ARBA00023002"/>
    </source>
</evidence>
<reference evidence="9" key="1">
    <citation type="submission" date="2025-08" db="UniProtKB">
        <authorList>
            <consortium name="RefSeq"/>
        </authorList>
    </citation>
    <scope>IDENTIFICATION</scope>
    <source>
        <tissue evidence="9">Blood</tissue>
    </source>
</reference>
<evidence type="ECO:0000313" key="8">
    <source>
        <dbReference type="Proteomes" id="UP001190640"/>
    </source>
</evidence>
<feature type="compositionally biased region" description="Basic and acidic residues" evidence="6">
    <location>
        <begin position="48"/>
        <end position="58"/>
    </location>
</feature>
<dbReference type="Gene3D" id="3.40.309.10">
    <property type="entry name" value="Aldehyde Dehydrogenase, Chain A, domain 2"/>
    <property type="match status" value="1"/>
</dbReference>
<gene>
    <name evidence="9" type="primary">LOC129323545</name>
</gene>
<dbReference type="RefSeq" id="XP_054826054.1">
    <property type="nucleotide sequence ID" value="XM_054970079.1"/>
</dbReference>
<dbReference type="KEGG" id="emc:129323545"/>
<accession>A0AA97KN50</accession>
<dbReference type="AlphaFoldDB" id="A0AA97KN50"/>
<feature type="active site" evidence="4">
    <location>
        <position position="363"/>
    </location>
</feature>
<dbReference type="GeneID" id="129323545"/>
<dbReference type="PANTHER" id="PTHR43570:SF2">
    <property type="entry name" value="ALDEHYDE DEHYDROGENASE FAMILY 3 MEMBER B1"/>
    <property type="match status" value="1"/>
</dbReference>
<dbReference type="InterPro" id="IPR016162">
    <property type="entry name" value="Ald_DH_N"/>
</dbReference>
<dbReference type="InterPro" id="IPR015590">
    <property type="entry name" value="Aldehyde_DH_dom"/>
</dbReference>
<dbReference type="SUPFAM" id="SSF53720">
    <property type="entry name" value="ALDH-like"/>
    <property type="match status" value="1"/>
</dbReference>
<organism evidence="8 9">
    <name type="scientific">Eublepharis macularius</name>
    <name type="common">Leopard gecko</name>
    <name type="synonym">Cyrtodactylus macularius</name>
    <dbReference type="NCBI Taxonomy" id="481883"/>
    <lineage>
        <taxon>Eukaryota</taxon>
        <taxon>Metazoa</taxon>
        <taxon>Chordata</taxon>
        <taxon>Craniata</taxon>
        <taxon>Vertebrata</taxon>
        <taxon>Euteleostomi</taxon>
        <taxon>Lepidosauria</taxon>
        <taxon>Squamata</taxon>
        <taxon>Bifurcata</taxon>
        <taxon>Gekkota</taxon>
        <taxon>Eublepharidae</taxon>
        <taxon>Eublepharinae</taxon>
        <taxon>Eublepharis</taxon>
    </lineage>
</organism>
<dbReference type="GO" id="GO:0004028">
    <property type="term" value="F:3-chloroallyl aldehyde dehydrogenase activity"/>
    <property type="evidence" value="ECO:0007669"/>
    <property type="project" value="TreeGrafter"/>
</dbReference>
<dbReference type="Proteomes" id="UP001190640">
    <property type="component" value="Chromosome 2"/>
</dbReference>
<sequence length="622" mass="69504">MELGSKSLWRIEWGYDPPPPKSIVPLAFQSTKNCQAGETVESGTSGELDFRQQQKEDPNASENKQENVSGRQSSVREKAKLWELPSQRDTGSSGTSSAGQQNPRQHHKLEEASHQRGDRQNISSVGQQHGRHRDRHQELPQASEHQPDSASDGLNPYAALVDCLRATWLAGKTRPMEYRRTQLEALGRFLEENRCEILQAVNADMRTPAFEAQMPEISLARSELNNALNNLRCWMKDECVGKNLATKLDSAFIRKDPYGVVLIIAPYNYPFHVSLISLVGAIAAGNCVIVKPSNLCRCSEKLMAEVLPTYLDPETFAVVTGGPEPTARLLENKFDFIFFTGSTNVGKIVMTAATKHLTPLALELGGKNPCYVDDCCNFQNAANRIVSTKFFNCGQTCLVADYVICTADTQDRLIPCLCQAIHCFYGPNPQESPDFARMINDEHFQRVRALLDCGRVVIGGETDEHDRYIAPTVLADVKEWEPVMQQEIFGPILPIFTVASLDEAIQYINCRGRPLAVYAFSCHRQVVNRVLDCTNSGNFCGNDGMMHASLVSLPYGGLGLSGFGKYHGKFSFDLFTNQRGCLIRHMGLEAINLIRYPPYTEWKLRMMMAATEVRRRCFCTLL</sequence>
<proteinExistence type="inferred from homology"/>
<protein>
    <submittedName>
        <fullName evidence="9">Aldehyde dehydrogenase family 3 member B1-like</fullName>
    </submittedName>
</protein>